<dbReference type="InterPro" id="IPR036278">
    <property type="entry name" value="Sialidase_sf"/>
</dbReference>
<dbReference type="InterPro" id="IPR031778">
    <property type="entry name" value="Sortilin_N"/>
</dbReference>
<sequence>MKNKLLFLLCFIGFVSFAQQPATSATVVKNGLLKKETLTQNSVVKNLPFKNIGPTIMSGRVVGLSVNPNNPVEFYVGYASGGVWHTKNNGTTFTPVLDSSPTQNVGCVTMDWKTNTLWVGTGEVNASRSSYAGIGILQSNDNGKTWKNMGLEDSHHISSILINPNNSDELVVGAVGHLYSNNEERGVFKTTDGGKTWKKTLFVNDRSGVIELEVAPSNFNIMFASSWEKDRKAWNFKGDGAGSAIYKSTDAGTTWTKVSTESSGFPTGEGVGRIGIAIFDENTVYAVLDNQTRRKSNRSTPAKDGLAKDDFKAMTTAQFLALENKKLDQYLRNNGFQEKYKAENVKQMVRVGSVKPIDLAKYLEDANSMLFDTPVVGAEVYKSNDGGVTWNKTHEGYLDDIYYSYGYYFGKIHVAPQDKNSIYIYGVPIVKSKDGGKTFTSISAHNVHADHHALWINPNLPGHLIDGNDGGVNITYDDGESWIKNNAPSVGQFYAVNVDNETPYNVYGGLQDNGVWVGPHTAEEDKRWHQTGDYPYESIMGGDGMQIEIDNRNSALVYTGFQFGNYYRINRDTHKNKYIQPKHELGESPYRFNWQTPILLSPHNQDILYLGGNKLMRSMNQGDDWVAISEDLTGGGRAGNVAYGTLTTISESPFQFGLIYTGSDDGLVSVTKNSGGSWSRLSDSFPKELWVSRVIASSHKKERVYVTLNGYRWDDFTPHIYMSENYGVTWKNIGASLPVGAVNVIKEDPENESLLYVGTDNGMYVSFDRGESWEAFSEGLPNVAIHDVVVQPAAKDLVVGTHGRSIYIADISLLQQINPATKNELLVAPIESIEHSRRWGDGYSQWSTVYEPSIPIQFYTPQNGTASISIETKDGKELQQYTMEVSKGISNFEYNVSLSEKGIKLLKKDGVKLRESGNGLTYLPVGEYVILVKFNSKITRNVFTIK</sequence>
<dbReference type="RefSeq" id="WP_093140367.1">
    <property type="nucleotide sequence ID" value="NZ_BMWO01000001.1"/>
</dbReference>
<evidence type="ECO:0000259" key="3">
    <source>
        <dbReference type="Pfam" id="PF15902"/>
    </source>
</evidence>
<feature type="signal peptide" evidence="2">
    <location>
        <begin position="1"/>
        <end position="18"/>
    </location>
</feature>
<evidence type="ECO:0000256" key="1">
    <source>
        <dbReference type="ARBA" id="ARBA00022737"/>
    </source>
</evidence>
<evidence type="ECO:0000313" key="4">
    <source>
        <dbReference type="EMBL" id="SDE43957.1"/>
    </source>
</evidence>
<proteinExistence type="predicted"/>
<evidence type="ECO:0000256" key="2">
    <source>
        <dbReference type="SAM" id="SignalP"/>
    </source>
</evidence>
<evidence type="ECO:0000313" key="5">
    <source>
        <dbReference type="Proteomes" id="UP000199321"/>
    </source>
</evidence>
<dbReference type="InterPro" id="IPR050310">
    <property type="entry name" value="VPS10-sortilin"/>
</dbReference>
<keyword evidence="5" id="KW-1185">Reference proteome</keyword>
<feature type="domain" description="Sortilin N-terminal" evidence="3">
    <location>
        <begin position="136"/>
        <end position="288"/>
    </location>
</feature>
<keyword evidence="4" id="KW-0675">Receptor</keyword>
<dbReference type="AlphaFoldDB" id="A0A1G7CXD1"/>
<organism evidence="4 5">
    <name type="scientific">Ulvibacter litoralis</name>
    <dbReference type="NCBI Taxonomy" id="227084"/>
    <lineage>
        <taxon>Bacteria</taxon>
        <taxon>Pseudomonadati</taxon>
        <taxon>Bacteroidota</taxon>
        <taxon>Flavobacteriia</taxon>
        <taxon>Flavobacteriales</taxon>
        <taxon>Flavobacteriaceae</taxon>
        <taxon>Ulvibacter</taxon>
    </lineage>
</organism>
<reference evidence="4 5" key="1">
    <citation type="submission" date="2016-10" db="EMBL/GenBank/DDBJ databases">
        <authorList>
            <person name="de Groot N.N."/>
        </authorList>
    </citation>
    <scope>NUCLEOTIDE SEQUENCE [LARGE SCALE GENOMIC DNA]</scope>
    <source>
        <strain evidence="4 5">DSM 16195</strain>
    </source>
</reference>
<dbReference type="Gene3D" id="2.130.10.10">
    <property type="entry name" value="YVTN repeat-like/Quinoprotein amine dehydrogenase"/>
    <property type="match status" value="4"/>
</dbReference>
<name>A0A1G7CXD1_9FLAO</name>
<dbReference type="STRING" id="227084.SAMN05421855_101627"/>
<dbReference type="SUPFAM" id="SSF50939">
    <property type="entry name" value="Sialidases"/>
    <property type="match status" value="2"/>
</dbReference>
<feature type="chain" id="PRO_5011666530" evidence="2">
    <location>
        <begin position="19"/>
        <end position="946"/>
    </location>
</feature>
<protein>
    <submittedName>
        <fullName evidence="4">Sortilin, neurotensin receptor 3</fullName>
    </submittedName>
</protein>
<dbReference type="EMBL" id="FNBA01000001">
    <property type="protein sequence ID" value="SDE43957.1"/>
    <property type="molecule type" value="Genomic_DNA"/>
</dbReference>
<keyword evidence="2" id="KW-0732">Signal</keyword>
<accession>A0A1G7CXD1</accession>
<dbReference type="InterPro" id="IPR015943">
    <property type="entry name" value="WD40/YVTN_repeat-like_dom_sf"/>
</dbReference>
<gene>
    <name evidence="4" type="ORF">SAMN05421855_101627</name>
</gene>
<dbReference type="PANTHER" id="PTHR12106:SF27">
    <property type="entry name" value="SORTILIN-RELATED RECEPTOR"/>
    <property type="match status" value="1"/>
</dbReference>
<dbReference type="PANTHER" id="PTHR12106">
    <property type="entry name" value="SORTILIN RELATED"/>
    <property type="match status" value="1"/>
</dbReference>
<keyword evidence="1" id="KW-0677">Repeat</keyword>
<dbReference type="Proteomes" id="UP000199321">
    <property type="component" value="Unassembled WGS sequence"/>
</dbReference>
<dbReference type="OrthoDB" id="9757809at2"/>
<dbReference type="CDD" id="cd15482">
    <property type="entry name" value="Sialidase_non-viral"/>
    <property type="match status" value="2"/>
</dbReference>
<dbReference type="Pfam" id="PF15902">
    <property type="entry name" value="Sortilin-Vps10"/>
    <property type="match status" value="1"/>
</dbReference>